<keyword evidence="3" id="KW-1185">Reference proteome</keyword>
<keyword evidence="1" id="KW-0812">Transmembrane</keyword>
<comment type="caution">
    <text evidence="2">The sequence shown here is derived from an EMBL/GenBank/DDBJ whole genome shotgun (WGS) entry which is preliminary data.</text>
</comment>
<proteinExistence type="predicted"/>
<evidence type="ECO:0000313" key="2">
    <source>
        <dbReference type="EMBL" id="MDQ0391280.1"/>
    </source>
</evidence>
<organism evidence="2 3">
    <name type="scientific">Labrys monachus</name>
    <dbReference type="NCBI Taxonomy" id="217067"/>
    <lineage>
        <taxon>Bacteria</taxon>
        <taxon>Pseudomonadati</taxon>
        <taxon>Pseudomonadota</taxon>
        <taxon>Alphaproteobacteria</taxon>
        <taxon>Hyphomicrobiales</taxon>
        <taxon>Xanthobacteraceae</taxon>
        <taxon>Labrys</taxon>
    </lineage>
</organism>
<keyword evidence="1" id="KW-0472">Membrane</keyword>
<protein>
    <submittedName>
        <fullName evidence="2">Uncharacterized protein</fullName>
    </submittedName>
</protein>
<evidence type="ECO:0000313" key="3">
    <source>
        <dbReference type="Proteomes" id="UP001237448"/>
    </source>
</evidence>
<keyword evidence="1" id="KW-1133">Transmembrane helix</keyword>
<reference evidence="2 3" key="1">
    <citation type="submission" date="2023-07" db="EMBL/GenBank/DDBJ databases">
        <title>Genomic Encyclopedia of Type Strains, Phase IV (KMG-IV): sequencing the most valuable type-strain genomes for metagenomic binning, comparative biology and taxonomic classification.</title>
        <authorList>
            <person name="Goeker M."/>
        </authorList>
    </citation>
    <scope>NUCLEOTIDE SEQUENCE [LARGE SCALE GENOMIC DNA]</scope>
    <source>
        <strain evidence="2 3">DSM 5896</strain>
    </source>
</reference>
<gene>
    <name evidence="2" type="ORF">J3R73_001072</name>
</gene>
<dbReference type="EMBL" id="JAUSVK010000001">
    <property type="protein sequence ID" value="MDQ0391280.1"/>
    <property type="molecule type" value="Genomic_DNA"/>
</dbReference>
<dbReference type="Proteomes" id="UP001237448">
    <property type="component" value="Unassembled WGS sequence"/>
</dbReference>
<evidence type="ECO:0000256" key="1">
    <source>
        <dbReference type="SAM" id="Phobius"/>
    </source>
</evidence>
<name>A0ABU0F9L4_9HYPH</name>
<sequence length="38" mass="4298">MSKSLAFSNAWSLAATLMVCVVIFDVGRPLWRHAIHRI</sequence>
<accession>A0ABU0F9L4</accession>
<feature type="transmembrane region" description="Helical" evidence="1">
    <location>
        <begin position="6"/>
        <end position="27"/>
    </location>
</feature>